<comment type="caution">
    <text evidence="2">The sequence shown here is derived from an EMBL/GenBank/DDBJ whole genome shotgun (WGS) entry which is preliminary data.</text>
</comment>
<evidence type="ECO:0000313" key="2">
    <source>
        <dbReference type="EMBL" id="MFC0226481.1"/>
    </source>
</evidence>
<dbReference type="RefSeq" id="WP_380674203.1">
    <property type="nucleotide sequence ID" value="NZ_CP173186.1"/>
</dbReference>
<gene>
    <name evidence="2" type="ORF">ACFFJ3_08220</name>
</gene>
<dbReference type="Pfam" id="PF00419">
    <property type="entry name" value="Fimbrial"/>
    <property type="match status" value="1"/>
</dbReference>
<sequence>MIMISWQPKRIIMLIGILLLSPSAISAANMNLYGTLVEHQPCIVNNALPIDVPFGEVLIEQINGINYEKKIKLVFECETPEIPPLSLRHKGTVTTFDEAAVSGIVDDFGIHVDLETANGRVPFTVGKAFVITDRAQSSLQTTIMVTPVKKKGAILGAGYFTATSTLQIEYQ</sequence>
<dbReference type="SUPFAM" id="SSF49401">
    <property type="entry name" value="Bacterial adhesins"/>
    <property type="match status" value="1"/>
</dbReference>
<name>A0ABV6EC27_9GAMM</name>
<dbReference type="InterPro" id="IPR036937">
    <property type="entry name" value="Adhesion_dom_fimbrial_sf"/>
</dbReference>
<accession>A0ABV6EC27</accession>
<dbReference type="Gene3D" id="2.60.40.1090">
    <property type="entry name" value="Fimbrial-type adhesion domain"/>
    <property type="match status" value="1"/>
</dbReference>
<dbReference type="InterPro" id="IPR008966">
    <property type="entry name" value="Adhesion_dom_sf"/>
</dbReference>
<dbReference type="InterPro" id="IPR000259">
    <property type="entry name" value="Adhesion_dom_fimbrial"/>
</dbReference>
<proteinExistence type="predicted"/>
<evidence type="ECO:0000259" key="1">
    <source>
        <dbReference type="Pfam" id="PF00419"/>
    </source>
</evidence>
<organism evidence="2 3">
    <name type="scientific">Serratia aquatilis</name>
    <dbReference type="NCBI Taxonomy" id="1737515"/>
    <lineage>
        <taxon>Bacteria</taxon>
        <taxon>Pseudomonadati</taxon>
        <taxon>Pseudomonadota</taxon>
        <taxon>Gammaproteobacteria</taxon>
        <taxon>Enterobacterales</taxon>
        <taxon>Yersiniaceae</taxon>
        <taxon>Serratia</taxon>
    </lineage>
</organism>
<feature type="domain" description="Fimbrial-type adhesion" evidence="1">
    <location>
        <begin position="31"/>
        <end position="171"/>
    </location>
</feature>
<reference evidence="2 3" key="1">
    <citation type="submission" date="2024-09" db="EMBL/GenBank/DDBJ databases">
        <authorList>
            <person name="Sun Q."/>
            <person name="Mori K."/>
        </authorList>
    </citation>
    <scope>NUCLEOTIDE SEQUENCE [LARGE SCALE GENOMIC DNA]</scope>
    <source>
        <strain evidence="2 3">CCM 8626</strain>
    </source>
</reference>
<protein>
    <submittedName>
        <fullName evidence="2">Fimbrial protein</fullName>
    </submittedName>
</protein>
<dbReference type="EMBL" id="JBHLXG010000005">
    <property type="protein sequence ID" value="MFC0226481.1"/>
    <property type="molecule type" value="Genomic_DNA"/>
</dbReference>
<keyword evidence="3" id="KW-1185">Reference proteome</keyword>
<evidence type="ECO:0000313" key="3">
    <source>
        <dbReference type="Proteomes" id="UP001589792"/>
    </source>
</evidence>
<dbReference type="Proteomes" id="UP001589792">
    <property type="component" value="Unassembled WGS sequence"/>
</dbReference>